<name>A0ACC2N259_9HYME</name>
<proteinExistence type="predicted"/>
<sequence length="252" mass="28674">LPILEDIKDKPPFRLYVDDFFQDIRKYLPTVFLMMKADPAAIIDSNMTLNQNIGPLEIKVESIMTEGTLYGLSNVSRTENSSLNMNHGQMSSFAYVYHDQLKVHFNKYVATSLGIEDRGNMDLLFLDVKSAVSSNYTLSNFEVTNLKIYVLDVGSIQITMNSDKYIIGLDKVINVVLPSFKERCIHLMQKGIDAVAEASLQLVNEQKLLAKIPTDLLMPYEIKPVCRENQENKTTSILPRDDCDLHFKRKTV</sequence>
<accession>A0ACC2N259</accession>
<feature type="non-terminal residue" evidence="1">
    <location>
        <position position="1"/>
    </location>
</feature>
<dbReference type="Proteomes" id="UP001239111">
    <property type="component" value="Chromosome 4"/>
</dbReference>
<gene>
    <name evidence="1" type="ORF">QAD02_006495</name>
</gene>
<evidence type="ECO:0000313" key="2">
    <source>
        <dbReference type="Proteomes" id="UP001239111"/>
    </source>
</evidence>
<dbReference type="EMBL" id="CM056744">
    <property type="protein sequence ID" value="KAJ8664833.1"/>
    <property type="molecule type" value="Genomic_DNA"/>
</dbReference>
<evidence type="ECO:0000313" key="1">
    <source>
        <dbReference type="EMBL" id="KAJ8664833.1"/>
    </source>
</evidence>
<organism evidence="1 2">
    <name type="scientific">Eretmocerus hayati</name>
    <dbReference type="NCBI Taxonomy" id="131215"/>
    <lineage>
        <taxon>Eukaryota</taxon>
        <taxon>Metazoa</taxon>
        <taxon>Ecdysozoa</taxon>
        <taxon>Arthropoda</taxon>
        <taxon>Hexapoda</taxon>
        <taxon>Insecta</taxon>
        <taxon>Pterygota</taxon>
        <taxon>Neoptera</taxon>
        <taxon>Endopterygota</taxon>
        <taxon>Hymenoptera</taxon>
        <taxon>Apocrita</taxon>
        <taxon>Proctotrupomorpha</taxon>
        <taxon>Chalcidoidea</taxon>
        <taxon>Aphelinidae</taxon>
        <taxon>Aphelininae</taxon>
        <taxon>Eretmocerus</taxon>
    </lineage>
</organism>
<protein>
    <submittedName>
        <fullName evidence="1">Uncharacterized protein</fullName>
    </submittedName>
</protein>
<comment type="caution">
    <text evidence="1">The sequence shown here is derived from an EMBL/GenBank/DDBJ whole genome shotgun (WGS) entry which is preliminary data.</text>
</comment>
<keyword evidence="2" id="KW-1185">Reference proteome</keyword>
<reference evidence="1" key="1">
    <citation type="submission" date="2023-04" db="EMBL/GenBank/DDBJ databases">
        <title>A chromosome-level genome assembly of the parasitoid wasp Eretmocerus hayati.</title>
        <authorList>
            <person name="Zhong Y."/>
            <person name="Liu S."/>
            <person name="Liu Y."/>
        </authorList>
    </citation>
    <scope>NUCLEOTIDE SEQUENCE</scope>
    <source>
        <strain evidence="1">ZJU_SS_LIU_2023</strain>
    </source>
</reference>